<feature type="coiled-coil region" evidence="3">
    <location>
        <begin position="1666"/>
        <end position="1700"/>
    </location>
</feature>
<dbReference type="OMA" id="GDDNNHY"/>
<protein>
    <submittedName>
        <fullName evidence="5">Leucine-rich repeat protein</fullName>
    </submittedName>
</protein>
<dbReference type="InterPro" id="IPR003591">
    <property type="entry name" value="Leu-rich_rpt_typical-subtyp"/>
</dbReference>
<keyword evidence="2" id="KW-0677">Repeat</keyword>
<dbReference type="Pfam" id="PF12799">
    <property type="entry name" value="LRR_4"/>
    <property type="match status" value="1"/>
</dbReference>
<feature type="compositionally biased region" description="Basic and acidic residues" evidence="4">
    <location>
        <begin position="860"/>
        <end position="869"/>
    </location>
</feature>
<dbReference type="Proteomes" id="UP000069549">
    <property type="component" value="Chromosome 1"/>
</dbReference>
<evidence type="ECO:0000313" key="5">
    <source>
        <dbReference type="EMBL" id="CXH83019.1"/>
    </source>
</evidence>
<feature type="region of interest" description="Disordered" evidence="4">
    <location>
        <begin position="1448"/>
        <end position="1500"/>
    </location>
</feature>
<dbReference type="SUPFAM" id="SSF52058">
    <property type="entry name" value="L domain-like"/>
    <property type="match status" value="1"/>
</dbReference>
<evidence type="ECO:0000256" key="1">
    <source>
        <dbReference type="ARBA" id="ARBA00022614"/>
    </source>
</evidence>
<feature type="compositionally biased region" description="Basic and acidic residues" evidence="4">
    <location>
        <begin position="1465"/>
        <end position="1500"/>
    </location>
</feature>
<evidence type="ECO:0000256" key="3">
    <source>
        <dbReference type="SAM" id="Coils"/>
    </source>
</evidence>
<feature type="compositionally biased region" description="Basic and acidic residues" evidence="4">
    <location>
        <begin position="531"/>
        <end position="567"/>
    </location>
</feature>
<reference evidence="5 6" key="1">
    <citation type="submission" date="2016-02" db="EMBL/GenBank/DDBJ databases">
        <authorList>
            <consortium name="Pathogen Informatics"/>
        </authorList>
    </citation>
    <scope>NUCLEOTIDE SEQUENCE [LARGE SCALE GENOMIC DNA]</scope>
    <source>
        <strain evidence="5 6">K173</strain>
    </source>
</reference>
<dbReference type="InterPro" id="IPR025875">
    <property type="entry name" value="Leu-rich_rpt_4"/>
</dbReference>
<dbReference type="PANTHER" id="PTHR46652:SF3">
    <property type="entry name" value="LEUCINE-RICH REPEAT-CONTAINING PROTEIN 9"/>
    <property type="match status" value="1"/>
</dbReference>
<dbReference type="Gene3D" id="3.80.10.10">
    <property type="entry name" value="Ribonuclease Inhibitor"/>
    <property type="match status" value="1"/>
</dbReference>
<feature type="compositionally biased region" description="Basic and acidic residues" evidence="4">
    <location>
        <begin position="677"/>
        <end position="687"/>
    </location>
</feature>
<dbReference type="InterPro" id="IPR001611">
    <property type="entry name" value="Leu-rich_rpt"/>
</dbReference>
<name>A0A0Y9TE19_PLABE</name>
<sequence length="2034" mass="237435">MLLDLSRCKLKSLEDSDVILEKLIELNCDYTSITYLDVSYNNIKSIKGLRHFENLKILNISNNELTSLDGDYIPCSTEKIICDNNNLSDIYFKGITNEREESESESKYETDEETGSDDNRKNNCIDKIYSYKNDNNISSNYSNDLKSYNMHDKYNNSFFYDKIYYTNNNFPLSKLKYLDVSYNNIKRLATFEKYLHILNKRNKLNNSNETNISKNLKSESVESDVDDAQINNFISSKTEKDVMILFFNSLETLHLRGNKLTNLKGLSVLKNLKVLDLRSNLISHPVQLFYILDNKNWLKKYHDKKNKNKNKNKNTYYSYFSYILKKYKNINLQNISLLGNNKVFKPKRLLASVFNVLKNVNRKKELITDFSDRVSINESNDILEREFCDANGEEEDDSDASYDTDSDMGSEADVEVEENLVLNSVMENSNLIEINTYISKNKHDNFVKKSNEINIHNDIKKITSKPKDSIELNDPGFYDKNINKNENDCAENSQGEKNKNRDIPTSLSRKEIDVESSDTEEDTHGQVESVMDSHSESENEKEYSVSDIEHEFATEEEIEPSKVKYNEIDAGTITNQNDSESEEEEIIKTVVDAEPIHNQSDTENESEEEEITRSEIDAYSIKNQNDNESEEEEIIKTVVDAEPIHNQSDTENEEEINRSEIDADSIKNQNDSESEEEINRSEIDADSIKNQNDSESEEEINRSEIDADSIKNQNDSESEEEINRSEIDADSIKNQNDSESEEEINRSEIDADSIKNQNDSESEEEINRSGIDADSIKNQNDSENEEEEINRSGIDADSIKNQNDSENEEEEINRSGIDADSIKNQNDSESEEEEITRSEIDSDSIKSQNDSEHESEEEEITRSEIDSDSIKNQNDSENEEEEITRSDIYSIKSYGDDGEDTGSEEEEKEESESEDDVNVSLEMERNEGIKIIDVKEGEQMHKSQIELTNLKIEENISKEIDNIENNILAIKGKESEYINSHEIPKEAYVSSKESEMNSEIKVSNSNDEIQNKKEAELCSDKENEKKNDQNKTYRDFQNSLKIFDYDKHKYFPILNEKIEKLNNKIGEYSIKKQAKQKSKENEEEKFTGSIIPNLIQNTNKNVEKKSKNVIYFYNNLKKNMLKENYHNKKCEENESKKSNKQTVSLKNVIKKKNRLNGYNCSEVKIDNDEKEIYKKNDISLKRKKNIYSKNNYYWNSHKNDSIPIQINNDKYINIHSNNFNSNIDNIINNNIDDKDNKLYNKKNEKYINIEDHETSCSFSSIVINKKNNKIFKETETYDKHSDISNFVNYSFIGNDIINSEFEQISQNPTFEKNNSSTNYIPQFHQCKNIIISATKNEIIHESEKDGNDNVKTKIVEKADPDKHLDVIEGIINRKCLNHGYSKYFDLENGSINGNVDDDNNRAKQNLNFKFEKGNNNECLELLKKKNNNSRPDVLEKKESSIDAAHSMHNGSKKIVNKLESSNACKKGDKKSDNKLGKNKIEKNRVEKNRVEKNRVEKNRVENNRVEKNRVEKNRVEKNRVEKNRVENNRVEKNKIEKLCKIKSLQTYNLPHSKLPNGVCLSKPKPSSGLFEISKTNKTCLKLIKINKHDEINYTNKNNTSYETCDNSNEIKQLENKINKDSVHDNTKMVMCNDKINVYNSKISENSNNHKLSKNLILYIKETCLKLRKEKQYNNMLFKENKKLENKVRLLNQSKKIYKKKIKNLEKYCDEKNKITKKFENIMKNLNLLQNSKMEIPMNDVKMQNTYIDNTINQLYNTFLDTLGENHIITKIIENLASVHAKKEKKIALQLNEQVKNLNLLKSHEELTQTKNEYFKELQKKEKVIINLNENLEEIMKNTNDMKQMLAENDDKLKNFKMELSQKNTIIKELEEKNNKLIENEKAMQIEKENLLELLYGKDEKLTNAKEYKDEIKELQQKIKNYLHKNAHKVQDKIYEQILDKLYDEQIKIQSFLVEKDQTIIQKNTKIEHLQAQLHSWAKEASKWVLIADKHTKLITNHNNLKKNYEELKYKYIMDLKHLQTKKNEKIKELIRKFS</sequence>
<dbReference type="PANTHER" id="PTHR46652">
    <property type="entry name" value="LEUCINE-RICH REPEAT AND IQ DOMAIN-CONTAINING PROTEIN 1-RELATED"/>
    <property type="match status" value="1"/>
</dbReference>
<dbReference type="SMART" id="SM00369">
    <property type="entry name" value="LRR_TYP"/>
    <property type="match status" value="3"/>
</dbReference>
<feature type="compositionally biased region" description="Basic and acidic residues" evidence="4">
    <location>
        <begin position="721"/>
        <end position="731"/>
    </location>
</feature>
<dbReference type="SMART" id="SM00365">
    <property type="entry name" value="LRR_SD22"/>
    <property type="match status" value="5"/>
</dbReference>
<gene>
    <name evidence="5" type="primary">LRR6</name>
    <name evidence="5" type="ORF">PBK173_000015400</name>
</gene>
<feature type="region of interest" description="Disordered" evidence="4">
    <location>
        <begin position="101"/>
        <end position="121"/>
    </location>
</feature>
<keyword evidence="3" id="KW-0175">Coiled coil</keyword>
<dbReference type="InterPro" id="IPR032675">
    <property type="entry name" value="LRR_dom_sf"/>
</dbReference>
<feature type="compositionally biased region" description="Basic and acidic residues" evidence="4">
    <location>
        <begin position="699"/>
        <end position="709"/>
    </location>
</feature>
<dbReference type="VEuPathDB" id="PlasmoDB:PBANKA_0110500"/>
<organism evidence="5 6">
    <name type="scientific">Plasmodium berghei</name>
    <dbReference type="NCBI Taxonomy" id="5821"/>
    <lineage>
        <taxon>Eukaryota</taxon>
        <taxon>Sar</taxon>
        <taxon>Alveolata</taxon>
        <taxon>Apicomplexa</taxon>
        <taxon>Aconoidasida</taxon>
        <taxon>Haemosporida</taxon>
        <taxon>Plasmodiidae</taxon>
        <taxon>Plasmodium</taxon>
        <taxon>Plasmodium (Vinckeia)</taxon>
    </lineage>
</organism>
<feature type="compositionally biased region" description="Acidic residues" evidence="4">
    <location>
        <begin position="896"/>
        <end position="917"/>
    </location>
</feature>
<feature type="compositionally biased region" description="Basic and acidic residues" evidence="4">
    <location>
        <begin position="835"/>
        <end position="852"/>
    </location>
</feature>
<evidence type="ECO:0000313" key="6">
    <source>
        <dbReference type="Proteomes" id="UP000069549"/>
    </source>
</evidence>
<evidence type="ECO:0000256" key="2">
    <source>
        <dbReference type="ARBA" id="ARBA00022737"/>
    </source>
</evidence>
<dbReference type="PROSITE" id="PS51450">
    <property type="entry name" value="LRR"/>
    <property type="match status" value="4"/>
</dbReference>
<feature type="region of interest" description="Disordered" evidence="4">
    <location>
        <begin position="466"/>
        <end position="922"/>
    </location>
</feature>
<feature type="coiled-coil region" evidence="3">
    <location>
        <begin position="1803"/>
        <end position="1931"/>
    </location>
</feature>
<proteinExistence type="predicted"/>
<feature type="compositionally biased region" description="Basic and acidic residues" evidence="4">
    <location>
        <begin position="655"/>
        <end position="665"/>
    </location>
</feature>
<accession>A0A0Y9TE19</accession>
<evidence type="ECO:0000256" key="4">
    <source>
        <dbReference type="SAM" id="MobiDB-lite"/>
    </source>
</evidence>
<feature type="compositionally biased region" description="Basic and acidic residues" evidence="4">
    <location>
        <begin position="494"/>
        <end position="513"/>
    </location>
</feature>
<feature type="compositionally biased region" description="Basic and acidic residues" evidence="4">
    <location>
        <begin position="743"/>
        <end position="753"/>
    </location>
</feature>
<keyword evidence="1" id="KW-0433">Leucine-rich repeat</keyword>
<dbReference type="InterPro" id="IPR050836">
    <property type="entry name" value="SDS22/Internalin_LRR"/>
</dbReference>
<dbReference type="EMBL" id="LT160021">
    <property type="protein sequence ID" value="CXH83019.1"/>
    <property type="molecule type" value="Genomic_DNA"/>
</dbReference>